<dbReference type="EMBL" id="WJXZ01000009">
    <property type="protein sequence ID" value="MRS62655.1"/>
    <property type="molecule type" value="Genomic_DNA"/>
</dbReference>
<proteinExistence type="predicted"/>
<keyword evidence="2" id="KW-1185">Reference proteome</keyword>
<dbReference type="Proteomes" id="UP000441754">
    <property type="component" value="Unassembled WGS sequence"/>
</dbReference>
<sequence length="73" mass="8227">MATINLHIETNSEHLAAFENLAKKVGANISLEKPAEKQKADILNDIEEGYRQSVLHEQGKLKLPTLEQFLDEL</sequence>
<gene>
    <name evidence="1" type="ORF">GJJ30_15230</name>
</gene>
<evidence type="ECO:0000313" key="1">
    <source>
        <dbReference type="EMBL" id="MRS62655.1"/>
    </source>
</evidence>
<name>A0A7K0ELJ5_9BACT</name>
<comment type="caution">
    <text evidence="1">The sequence shown here is derived from an EMBL/GenBank/DDBJ whole genome shotgun (WGS) entry which is preliminary data.</text>
</comment>
<reference evidence="1 2" key="1">
    <citation type="journal article" date="2018" name="Antonie Van Leeuwenhoek">
        <title>Larkinella terrae sp. nov., isolated from soil on Jeju Island, South Korea.</title>
        <authorList>
            <person name="Ten L.N."/>
            <person name="Jeon J."/>
            <person name="Park S.J."/>
            <person name="Park S."/>
            <person name="Lee S.Y."/>
            <person name="Kim M.K."/>
            <person name="Jung H.Y."/>
        </authorList>
    </citation>
    <scope>NUCLEOTIDE SEQUENCE [LARGE SCALE GENOMIC DNA]</scope>
    <source>
        <strain evidence="1 2">KCTC 52001</strain>
    </source>
</reference>
<organism evidence="1 2">
    <name type="scientific">Larkinella terrae</name>
    <dbReference type="NCBI Taxonomy" id="2025311"/>
    <lineage>
        <taxon>Bacteria</taxon>
        <taxon>Pseudomonadati</taxon>
        <taxon>Bacteroidota</taxon>
        <taxon>Cytophagia</taxon>
        <taxon>Cytophagales</taxon>
        <taxon>Spirosomataceae</taxon>
        <taxon>Larkinella</taxon>
    </lineage>
</organism>
<dbReference type="AlphaFoldDB" id="A0A7K0ELJ5"/>
<evidence type="ECO:0000313" key="2">
    <source>
        <dbReference type="Proteomes" id="UP000441754"/>
    </source>
</evidence>
<protein>
    <submittedName>
        <fullName evidence="1">Uncharacterized protein</fullName>
    </submittedName>
</protein>
<accession>A0A7K0ELJ5</accession>
<dbReference type="RefSeq" id="WP_154176032.1">
    <property type="nucleotide sequence ID" value="NZ_WJXZ01000009.1"/>
</dbReference>